<dbReference type="PANTHER" id="PTHR38731">
    <property type="entry name" value="LIPL45-RELATED LIPOPROTEIN-RELATED"/>
    <property type="match status" value="1"/>
</dbReference>
<dbReference type="InterPro" id="IPR006860">
    <property type="entry name" value="FecR"/>
</dbReference>
<protein>
    <submittedName>
        <fullName evidence="4">FecR domain-containing protein</fullName>
    </submittedName>
</protein>
<dbReference type="Gene3D" id="2.60.120.1440">
    <property type="match status" value="1"/>
</dbReference>
<gene>
    <name evidence="4" type="ORF">IAC75_05215</name>
</gene>
<evidence type="ECO:0000256" key="1">
    <source>
        <dbReference type="SAM" id="MobiDB-lite"/>
    </source>
</evidence>
<dbReference type="EMBL" id="DVOG01000134">
    <property type="protein sequence ID" value="HIV04530.1"/>
    <property type="molecule type" value="Genomic_DNA"/>
</dbReference>
<feature type="chain" id="PRO_5039390975" evidence="2">
    <location>
        <begin position="22"/>
        <end position="272"/>
    </location>
</feature>
<evidence type="ECO:0000256" key="2">
    <source>
        <dbReference type="SAM" id="SignalP"/>
    </source>
</evidence>
<dbReference type="Proteomes" id="UP000886812">
    <property type="component" value="Unassembled WGS sequence"/>
</dbReference>
<feature type="region of interest" description="Disordered" evidence="1">
    <location>
        <begin position="245"/>
        <end position="272"/>
    </location>
</feature>
<keyword evidence="2" id="KW-0732">Signal</keyword>
<evidence type="ECO:0000259" key="3">
    <source>
        <dbReference type="Pfam" id="PF04773"/>
    </source>
</evidence>
<dbReference type="AlphaFoldDB" id="A0A9D1NK12"/>
<proteinExistence type="predicted"/>
<evidence type="ECO:0000313" key="5">
    <source>
        <dbReference type="Proteomes" id="UP000886812"/>
    </source>
</evidence>
<evidence type="ECO:0000313" key="4">
    <source>
        <dbReference type="EMBL" id="HIV04530.1"/>
    </source>
</evidence>
<dbReference type="Pfam" id="PF04773">
    <property type="entry name" value="FecR"/>
    <property type="match status" value="1"/>
</dbReference>
<feature type="signal peptide" evidence="2">
    <location>
        <begin position="1"/>
        <end position="21"/>
    </location>
</feature>
<reference evidence="4" key="2">
    <citation type="journal article" date="2021" name="PeerJ">
        <title>Extensive microbial diversity within the chicken gut microbiome revealed by metagenomics and culture.</title>
        <authorList>
            <person name="Gilroy R."/>
            <person name="Ravi A."/>
            <person name="Getino M."/>
            <person name="Pursley I."/>
            <person name="Horton D.L."/>
            <person name="Alikhan N.F."/>
            <person name="Baker D."/>
            <person name="Gharbi K."/>
            <person name="Hall N."/>
            <person name="Watson M."/>
            <person name="Adriaenssens E.M."/>
            <person name="Foster-Nyarko E."/>
            <person name="Jarju S."/>
            <person name="Secka A."/>
            <person name="Antonio M."/>
            <person name="Oren A."/>
            <person name="Chaudhuri R.R."/>
            <person name="La Ragione R."/>
            <person name="Hildebrand F."/>
            <person name="Pallen M.J."/>
        </authorList>
    </citation>
    <scope>NUCLEOTIDE SEQUENCE</scope>
    <source>
        <strain evidence="4">10669</strain>
    </source>
</reference>
<reference evidence="4" key="1">
    <citation type="submission" date="2020-10" db="EMBL/GenBank/DDBJ databases">
        <authorList>
            <person name="Gilroy R."/>
        </authorList>
    </citation>
    <scope>NUCLEOTIDE SEQUENCE</scope>
    <source>
        <strain evidence="4">10669</strain>
    </source>
</reference>
<name>A0A9D1NK12_9BACT</name>
<accession>A0A9D1NK12</accession>
<comment type="caution">
    <text evidence="4">The sequence shown here is derived from an EMBL/GenBank/DDBJ whole genome shotgun (WGS) entry which is preliminary data.</text>
</comment>
<feature type="domain" description="FecR protein" evidence="3">
    <location>
        <begin position="59"/>
        <end position="175"/>
    </location>
</feature>
<organism evidence="4 5">
    <name type="scientific">Candidatus Spyradosoma merdigallinarum</name>
    <dbReference type="NCBI Taxonomy" id="2840950"/>
    <lineage>
        <taxon>Bacteria</taxon>
        <taxon>Pseudomonadati</taxon>
        <taxon>Verrucomicrobiota</taxon>
        <taxon>Opitutia</taxon>
        <taxon>Opitutia incertae sedis</taxon>
        <taxon>Candidatus Spyradosoma</taxon>
    </lineage>
</organism>
<sequence length="272" mass="27480">MKTIKILSVLAMIFASVAAFAAAPGKISASSVSGSVVTIVDGAKKQLAAGDVFTEKTAVLTSADASAKIVLANGTVIGLEPNTTIEVAQFVQNDPSAVEGQDFASFSSEPEATFGSMTTVRLVKGVASFKVASLLSSSKLTVETRAGQVTVKGTTFSVADNGTHVTVSVVEGNVEVAPTGRASVSLDDGKSVRIPVSGTTAGTPTFRNVSPEQEAAILASVGVSSAAAAAPAADEDERVIGLDPELPDYAQDASVEGPDYGRLPDINSAASM</sequence>
<dbReference type="PANTHER" id="PTHR38731:SF3">
    <property type="entry name" value="BLL6125 PROTEIN"/>
    <property type="match status" value="1"/>
</dbReference>